<evidence type="ECO:0000313" key="9">
    <source>
        <dbReference type="EMBL" id="TPP74108.1"/>
    </source>
</evidence>
<feature type="transmembrane region" description="Helical" evidence="1">
    <location>
        <begin position="26"/>
        <end position="45"/>
    </location>
</feature>
<evidence type="ECO:0000313" key="7">
    <source>
        <dbReference type="EMBL" id="EDG1739544.1"/>
    </source>
</evidence>
<evidence type="ECO:0000313" key="11">
    <source>
        <dbReference type="Proteomes" id="UP000320817"/>
    </source>
</evidence>
<evidence type="ECO:0000256" key="1">
    <source>
        <dbReference type="SAM" id="Phobius"/>
    </source>
</evidence>
<reference evidence="10" key="1">
    <citation type="submission" date="2015-12" db="EMBL/GenBank/DDBJ databases">
        <title>FDA database for Regulatory Grade Microbial Sequences (FDA-ARGOS): Supporting development and validation of Infectious Disease Dx tests.</title>
        <authorList>
            <person name="Pirone C."/>
            <person name="Hoffmann M."/>
            <person name="Muruvanda T."/>
            <person name="Allard M."/>
            <person name="Evans P."/>
            <person name="Tallon L."/>
            <person name="Sadzewicz L."/>
            <person name="Sengamalay N."/>
            <person name="Ott S."/>
            <person name="Godinez A."/>
            <person name="Nagaraj S."/>
            <person name="Nadendla S."/>
            <person name="Sichtig H."/>
        </authorList>
    </citation>
    <scope>NUCLEOTIDE SEQUENCE [LARGE SCALE GENOMIC DNA]</scope>
    <source>
        <strain evidence="10">LT2</strain>
    </source>
</reference>
<keyword evidence="1" id="KW-1133">Transmembrane helix</keyword>
<dbReference type="EMBL" id="AAMDFX010000004">
    <property type="protein sequence ID" value="EDG1739544.1"/>
    <property type="molecule type" value="Genomic_DNA"/>
</dbReference>
<keyword evidence="1" id="KW-0812">Transmembrane</keyword>
<organism evidence="3 10">
    <name type="scientific">Salmonella enterica</name>
    <name type="common">Salmonella choleraesuis</name>
    <dbReference type="NCBI Taxonomy" id="28901"/>
    <lineage>
        <taxon>Bacteria</taxon>
        <taxon>Pseudomonadati</taxon>
        <taxon>Pseudomonadota</taxon>
        <taxon>Gammaproteobacteria</taxon>
        <taxon>Enterobacterales</taxon>
        <taxon>Enterobacteriaceae</taxon>
        <taxon>Salmonella</taxon>
    </lineage>
</organism>
<dbReference type="Pfam" id="PF12697">
    <property type="entry name" value="Abhydrolase_6"/>
    <property type="match status" value="1"/>
</dbReference>
<dbReference type="InterPro" id="IPR029058">
    <property type="entry name" value="AB_hydrolase_fold"/>
</dbReference>
<dbReference type="PRINTS" id="PR00111">
    <property type="entry name" value="ABHYDROLASE"/>
</dbReference>
<dbReference type="Proteomes" id="UP000320817">
    <property type="component" value="Unassembled WGS sequence"/>
</dbReference>
<dbReference type="EMBL" id="CP014051">
    <property type="protein sequence ID" value="AMG28788.2"/>
    <property type="molecule type" value="Genomic_DNA"/>
</dbReference>
<reference evidence="5" key="4">
    <citation type="submission" date="2018-07" db="EMBL/GenBank/DDBJ databases">
        <authorList>
            <consortium name="GenomeTrakr network: Whole genome sequencing for foodborne pathogen traceback"/>
        </authorList>
    </citation>
    <scope>NUCLEOTIDE SEQUENCE [LARGE SCALE GENOMIC DNA]</scope>
    <source>
        <strain evidence="5">CFSAN036024</strain>
    </source>
</reference>
<evidence type="ECO:0000313" key="8">
    <source>
        <dbReference type="EMBL" id="MMP86722.1"/>
    </source>
</evidence>
<evidence type="ECO:0000313" key="10">
    <source>
        <dbReference type="Proteomes" id="UP000055793"/>
    </source>
</evidence>
<evidence type="ECO:0000313" key="3">
    <source>
        <dbReference type="EMBL" id="AMG28788.2"/>
    </source>
</evidence>
<dbReference type="InterPro" id="IPR050471">
    <property type="entry name" value="AB_hydrolase"/>
</dbReference>
<feature type="domain" description="AB hydrolase-1" evidence="2">
    <location>
        <begin position="72"/>
        <end position="296"/>
    </location>
</feature>
<dbReference type="Proteomes" id="UP000839925">
    <property type="component" value="Unassembled WGS sequence"/>
</dbReference>
<dbReference type="EMBL" id="RVYY01000001">
    <property type="protein sequence ID" value="MMP86722.1"/>
    <property type="molecule type" value="Genomic_DNA"/>
</dbReference>
<name>A0A120LET0_SALER</name>
<sequence length="318" mass="36061">MMLFLFNLNNMVFYTESDWRGVMNHIFKLAFIFIINIIFLINASATTMDKDKFVEANGIKIHYVEEGEGPPLLLIHGGGLTAKSWQGLAKEASRYFRVIMPDSRGHGLTNNPQGTFSYDLMTEDMAAFVKALKLEKPLVMGYSDGGMVVLKLTSRYPDLARAAIVGGATHRFATTHYMQGMEIFYGKGMPQGQLTDRDLDKMASDAPGMVKFYQNMHHPEQKDYWRTFLKGVWPMWTTPTSLAEEEVKKIHIPVLLLDGDRDEFFTVEEVTELYRLLPQAEMTLIPGSGHAIFQTPGKTPLFYALVLEFLQRQIPKAS</sequence>
<evidence type="ECO:0000313" key="5">
    <source>
        <dbReference type="EMBL" id="EBQ7133647.1"/>
    </source>
</evidence>
<dbReference type="SUPFAM" id="SSF53474">
    <property type="entry name" value="alpha/beta-Hydrolases"/>
    <property type="match status" value="1"/>
</dbReference>
<gene>
    <name evidence="5" type="ORF">AIY46_06640</name>
    <name evidence="3" type="ORF">AL463_11940</name>
    <name evidence="6" type="ORF">CQW68_01280</name>
    <name evidence="4" type="ORF">D3Q81_07500</name>
    <name evidence="8" type="ORF">EAW95_01445</name>
    <name evidence="9" type="ORF">FJR52_07415</name>
    <name evidence="7" type="ORF">GCH85_07530</name>
</gene>
<dbReference type="Proteomes" id="UP000839920">
    <property type="component" value="Unassembled WGS sequence"/>
</dbReference>
<dbReference type="PANTHER" id="PTHR43433">
    <property type="entry name" value="HYDROLASE, ALPHA/BETA FOLD FAMILY PROTEIN"/>
    <property type="match status" value="1"/>
</dbReference>
<evidence type="ECO:0000259" key="2">
    <source>
        <dbReference type="Pfam" id="PF12697"/>
    </source>
</evidence>
<reference evidence="9 11" key="5">
    <citation type="submission" date="2019-06" db="EMBL/GenBank/DDBJ databases">
        <title>Comparative genome anaysis of Salmonella and Staphylococcus aureus isolated from China.</title>
        <authorList>
            <person name="Li L."/>
        </authorList>
    </citation>
    <scope>NUCLEOTIDE SEQUENCE [LARGE SCALE GENOMIC DNA]</scope>
    <source>
        <strain evidence="9 11">GSJ/2017-Sal.-008</strain>
    </source>
</reference>
<dbReference type="OMA" id="RFPQLWA"/>
<dbReference type="EMBL" id="VFRN01000004">
    <property type="protein sequence ID" value="TPP74108.1"/>
    <property type="molecule type" value="Genomic_DNA"/>
</dbReference>
<dbReference type="Proteomes" id="UP000839917">
    <property type="component" value="Unassembled WGS sequence"/>
</dbReference>
<protein>
    <submittedName>
        <fullName evidence="7">Alpha/beta fold hydrolase</fullName>
    </submittedName>
    <submittedName>
        <fullName evidence="3">Alpha/beta hydrolase</fullName>
    </submittedName>
</protein>
<evidence type="ECO:0000313" key="4">
    <source>
        <dbReference type="EMBL" id="EBN9540455.1"/>
    </source>
</evidence>
<dbReference type="Proteomes" id="UP000839511">
    <property type="component" value="Unassembled WGS sequence"/>
</dbReference>
<dbReference type="PANTHER" id="PTHR43433:SF4">
    <property type="entry name" value="NON-HEME CHLOROPEROXIDASE-RELATED"/>
    <property type="match status" value="1"/>
</dbReference>
<dbReference type="EMBL" id="AAGZYR010000001">
    <property type="protein sequence ID" value="EBT8032331.1"/>
    <property type="molecule type" value="Genomic_DNA"/>
</dbReference>
<dbReference type="Proteomes" id="UP000055793">
    <property type="component" value="Chromosome"/>
</dbReference>
<keyword evidence="1" id="KW-0472">Membrane</keyword>
<dbReference type="GO" id="GO:0016787">
    <property type="term" value="F:hydrolase activity"/>
    <property type="evidence" value="ECO:0007669"/>
    <property type="project" value="UniProtKB-KW"/>
</dbReference>
<reference evidence="3" key="2">
    <citation type="submission" date="2017-12" db="EMBL/GenBank/DDBJ databases">
        <title>FDA database for Regulatory Grade Microbial Sequences (FDA-ARGOS): Supporting development and validation of Infectious Disease Dx tests.</title>
        <authorList>
            <person name="Pirone C."/>
            <person name="Hoffmann M."/>
            <person name="Muruvanda T."/>
            <person name="Allard M."/>
            <person name="Evans P."/>
            <person name="Tallon L."/>
            <person name="Sadzewicz L."/>
            <person name="Sengamalay N."/>
            <person name="Ott S."/>
            <person name="Godinez A."/>
            <person name="Nagaraj S."/>
            <person name="Vavikolanu K."/>
            <person name="Aluvathingal J."/>
            <person name="Nadendla S."/>
            <person name="Sichtig H."/>
        </authorList>
    </citation>
    <scope>NUCLEOTIDE SEQUENCE</scope>
    <source>
        <strain evidence="3">LT2</strain>
    </source>
</reference>
<dbReference type="AlphaFoldDB" id="A0A120LET0"/>
<dbReference type="RefSeq" id="WP_014344408.1">
    <property type="nucleotide sequence ID" value="NZ_CAIZBI010000002.1"/>
</dbReference>
<reference evidence="6" key="3">
    <citation type="submission" date="2018-07" db="EMBL/GenBank/DDBJ databases">
        <authorList>
            <consortium name="PulseNet: The National Subtyping Network for Foodborne Disease Surveillance"/>
            <person name="Tarr C.L."/>
            <person name="Trees E."/>
            <person name="Katz L.S."/>
            <person name="Carleton-Romer H.A."/>
            <person name="Stroika S."/>
            <person name="Kucerova Z."/>
            <person name="Roache K.F."/>
            <person name="Sabol A.L."/>
            <person name="Besser J."/>
            <person name="Gerner-Smidt P."/>
        </authorList>
    </citation>
    <scope>NUCLEOTIDE SEQUENCE [LARGE SCALE GENOMIC DNA]</scope>
    <source>
        <strain evidence="6">2015AM-1378</strain>
        <strain evidence="4">PNUSAS052603</strain>
        <strain evidence="8">PNUSAS058308</strain>
        <strain evidence="7">PNUSAS109059</strain>
    </source>
</reference>
<proteinExistence type="predicted"/>
<dbReference type="Proteomes" id="UP000839918">
    <property type="component" value="Unassembled WGS sequence"/>
</dbReference>
<accession>A0A120LET0</accession>
<evidence type="ECO:0000313" key="6">
    <source>
        <dbReference type="EMBL" id="EBT8032331.1"/>
    </source>
</evidence>
<dbReference type="InterPro" id="IPR000073">
    <property type="entry name" value="AB_hydrolase_1"/>
</dbReference>
<dbReference type="EMBL" id="AAGHGY010000004">
    <property type="protein sequence ID" value="EBN9540455.1"/>
    <property type="molecule type" value="Genomic_DNA"/>
</dbReference>
<dbReference type="EMBL" id="AAGPWX010000003">
    <property type="protein sequence ID" value="EBQ7133647.1"/>
    <property type="molecule type" value="Genomic_DNA"/>
</dbReference>
<keyword evidence="3" id="KW-0378">Hydrolase</keyword>
<dbReference type="Gene3D" id="3.40.50.1820">
    <property type="entry name" value="alpha/beta hydrolase"/>
    <property type="match status" value="1"/>
</dbReference>